<protein>
    <submittedName>
        <fullName evidence="3">Putative secreted protein</fullName>
    </submittedName>
</protein>
<dbReference type="EMBL" id="GGFL01009936">
    <property type="protein sequence ID" value="MBW74114.1"/>
    <property type="molecule type" value="Transcribed_RNA"/>
</dbReference>
<evidence type="ECO:0000313" key="3">
    <source>
        <dbReference type="EMBL" id="MBW74114.1"/>
    </source>
</evidence>
<proteinExistence type="predicted"/>
<feature type="chain" id="PRO_5014837624" evidence="2">
    <location>
        <begin position="21"/>
        <end position="87"/>
    </location>
</feature>
<feature type="region of interest" description="Disordered" evidence="1">
    <location>
        <begin position="29"/>
        <end position="51"/>
    </location>
</feature>
<sequence length="87" mass="9210">MALRATFPALVLMLTVPVEAVEVVMIPPGIRNAPPPNGRGADQATAEPGRLRKKVPLRMMNPIRSTTTTTTAPQPTIMIPGVTAVLV</sequence>
<evidence type="ECO:0000256" key="2">
    <source>
        <dbReference type="SAM" id="SignalP"/>
    </source>
</evidence>
<feature type="signal peptide" evidence="2">
    <location>
        <begin position="1"/>
        <end position="20"/>
    </location>
</feature>
<name>A0A2M4D947_ANODA</name>
<reference evidence="3" key="1">
    <citation type="submission" date="2018-01" db="EMBL/GenBank/DDBJ databases">
        <title>An insight into the sialome of Amazonian anophelines.</title>
        <authorList>
            <person name="Ribeiro J.M."/>
            <person name="Scarpassa V."/>
            <person name="Calvo E."/>
        </authorList>
    </citation>
    <scope>NUCLEOTIDE SEQUENCE</scope>
</reference>
<accession>A0A2M4D947</accession>
<dbReference type="AlphaFoldDB" id="A0A2M4D947"/>
<keyword evidence="2" id="KW-0732">Signal</keyword>
<evidence type="ECO:0000256" key="1">
    <source>
        <dbReference type="SAM" id="MobiDB-lite"/>
    </source>
</evidence>
<organism evidence="3">
    <name type="scientific">Anopheles darlingi</name>
    <name type="common">Mosquito</name>
    <dbReference type="NCBI Taxonomy" id="43151"/>
    <lineage>
        <taxon>Eukaryota</taxon>
        <taxon>Metazoa</taxon>
        <taxon>Ecdysozoa</taxon>
        <taxon>Arthropoda</taxon>
        <taxon>Hexapoda</taxon>
        <taxon>Insecta</taxon>
        <taxon>Pterygota</taxon>
        <taxon>Neoptera</taxon>
        <taxon>Endopterygota</taxon>
        <taxon>Diptera</taxon>
        <taxon>Nematocera</taxon>
        <taxon>Culicoidea</taxon>
        <taxon>Culicidae</taxon>
        <taxon>Anophelinae</taxon>
        <taxon>Anopheles</taxon>
    </lineage>
</organism>